<dbReference type="PANTHER" id="PTHR12992">
    <property type="entry name" value="NUDIX HYDROLASE"/>
    <property type="match status" value="1"/>
</dbReference>
<protein>
    <recommendedName>
        <fullName evidence="8">Nudix hydrolase domain-containing protein</fullName>
    </recommendedName>
</protein>
<evidence type="ECO:0000256" key="6">
    <source>
        <dbReference type="ARBA" id="ARBA00023211"/>
    </source>
</evidence>
<comment type="cofactor">
    <cofactor evidence="2">
        <name>Mg(2+)</name>
        <dbReference type="ChEBI" id="CHEBI:18420"/>
    </cofactor>
</comment>
<dbReference type="InterPro" id="IPR015797">
    <property type="entry name" value="NUDIX_hydrolase-like_dom_sf"/>
</dbReference>
<name>A0ABP0WJ58_9BRYO</name>
<dbReference type="SUPFAM" id="SSF55811">
    <property type="entry name" value="Nudix"/>
    <property type="match status" value="1"/>
</dbReference>
<evidence type="ECO:0000256" key="4">
    <source>
        <dbReference type="ARBA" id="ARBA00022801"/>
    </source>
</evidence>
<evidence type="ECO:0000256" key="3">
    <source>
        <dbReference type="ARBA" id="ARBA00022723"/>
    </source>
</evidence>
<evidence type="ECO:0000313" key="9">
    <source>
        <dbReference type="EMBL" id="CAK9265753.1"/>
    </source>
</evidence>
<dbReference type="EMBL" id="OZ020113">
    <property type="protein sequence ID" value="CAK9265753.1"/>
    <property type="molecule type" value="Genomic_DNA"/>
</dbReference>
<dbReference type="Pfam" id="PF00293">
    <property type="entry name" value="NUDIX"/>
    <property type="match status" value="1"/>
</dbReference>
<evidence type="ECO:0000313" key="10">
    <source>
        <dbReference type="Proteomes" id="UP001497444"/>
    </source>
</evidence>
<evidence type="ECO:0000256" key="1">
    <source>
        <dbReference type="ARBA" id="ARBA00001936"/>
    </source>
</evidence>
<keyword evidence="10" id="KW-1185">Reference proteome</keyword>
<organism evidence="9 10">
    <name type="scientific">Sphagnum jensenii</name>
    <dbReference type="NCBI Taxonomy" id="128206"/>
    <lineage>
        <taxon>Eukaryota</taxon>
        <taxon>Viridiplantae</taxon>
        <taxon>Streptophyta</taxon>
        <taxon>Embryophyta</taxon>
        <taxon>Bryophyta</taxon>
        <taxon>Sphagnophytina</taxon>
        <taxon>Sphagnopsida</taxon>
        <taxon>Sphagnales</taxon>
        <taxon>Sphagnaceae</taxon>
        <taxon>Sphagnum</taxon>
    </lineage>
</organism>
<dbReference type="InterPro" id="IPR045121">
    <property type="entry name" value="CoAse"/>
</dbReference>
<evidence type="ECO:0000256" key="5">
    <source>
        <dbReference type="ARBA" id="ARBA00022842"/>
    </source>
</evidence>
<dbReference type="PANTHER" id="PTHR12992:SF24">
    <property type="entry name" value="PEROXISOMAL COENZYME A DIPHOSPHATASE NUDT7"/>
    <property type="match status" value="1"/>
</dbReference>
<feature type="non-terminal residue" evidence="9">
    <location>
        <position position="288"/>
    </location>
</feature>
<dbReference type="PROSITE" id="PS51462">
    <property type="entry name" value="NUDIX"/>
    <property type="match status" value="1"/>
</dbReference>
<evidence type="ECO:0000256" key="2">
    <source>
        <dbReference type="ARBA" id="ARBA00001946"/>
    </source>
</evidence>
<keyword evidence="6" id="KW-0464">Manganese</keyword>
<reference evidence="9" key="1">
    <citation type="submission" date="2024-02" db="EMBL/GenBank/DDBJ databases">
        <authorList>
            <consortium name="ELIXIR-Norway"/>
            <consortium name="Elixir Norway"/>
        </authorList>
    </citation>
    <scope>NUCLEOTIDE SEQUENCE</scope>
</reference>
<keyword evidence="5" id="KW-0460">Magnesium</keyword>
<evidence type="ECO:0000256" key="7">
    <source>
        <dbReference type="SAM" id="MobiDB-lite"/>
    </source>
</evidence>
<gene>
    <name evidence="9" type="ORF">CSSPJE1EN1_LOCUS11231</name>
</gene>
<sequence>MLQVKFFFLSSISFSSLLKKGRRSRKKLVKTAMDSNGKNHATELLFAVATGEAPTNPQDDGETGGAWRDPQDDGEWELESPTLKLLAQRLRLVRMTASVANNNGMKWPVTVRRASVLVCLFEGAAGELRVILTRRAGRLSSHSGEVALPGGKRDEEDEDDIATALREAKEEIGLEPSQVRVVAAFEPFLSKYLLTVTPVLGLLPDKSKFEPIANPSEVESVFDVPLEMFLKDEAHRYEDLSFRKVVFRVHFFDFESPAGVKYSIWGLTAAVLIRAASIILQCEPAFIE</sequence>
<dbReference type="InterPro" id="IPR000086">
    <property type="entry name" value="NUDIX_hydrolase_dom"/>
</dbReference>
<dbReference type="Gene3D" id="3.90.79.10">
    <property type="entry name" value="Nucleoside Triphosphate Pyrophosphohydrolase"/>
    <property type="match status" value="1"/>
</dbReference>
<keyword evidence="4" id="KW-0378">Hydrolase</keyword>
<evidence type="ECO:0000259" key="8">
    <source>
        <dbReference type="PROSITE" id="PS51462"/>
    </source>
</evidence>
<dbReference type="Proteomes" id="UP001497444">
    <property type="component" value="Chromosome 18"/>
</dbReference>
<proteinExistence type="predicted"/>
<comment type="cofactor">
    <cofactor evidence="1">
        <name>Mn(2+)</name>
        <dbReference type="ChEBI" id="CHEBI:29035"/>
    </cofactor>
</comment>
<keyword evidence="3" id="KW-0479">Metal-binding</keyword>
<accession>A0ABP0WJ58</accession>
<dbReference type="CDD" id="cd03426">
    <property type="entry name" value="NUDIX_CoAse_Nudt7"/>
    <property type="match status" value="1"/>
</dbReference>
<feature type="region of interest" description="Disordered" evidence="7">
    <location>
        <begin position="52"/>
        <end position="74"/>
    </location>
</feature>
<feature type="domain" description="Nudix hydrolase" evidence="8">
    <location>
        <begin position="111"/>
        <end position="247"/>
    </location>
</feature>